<proteinExistence type="inferred from homology"/>
<organism evidence="9 10">
    <name type="scientific">Taylorella asinigenitalis (strain MCE3)</name>
    <dbReference type="NCBI Taxonomy" id="1008459"/>
    <lineage>
        <taxon>Bacteria</taxon>
        <taxon>Pseudomonadati</taxon>
        <taxon>Pseudomonadota</taxon>
        <taxon>Betaproteobacteria</taxon>
        <taxon>Burkholderiales</taxon>
        <taxon>Alcaligenaceae</taxon>
        <taxon>Taylorella</taxon>
    </lineage>
</organism>
<comment type="subunit">
    <text evidence="7">Monomer.</text>
</comment>
<keyword evidence="5 7" id="KW-0378">Hydrolase</keyword>
<dbReference type="GO" id="GO:0046872">
    <property type="term" value="F:metal ion binding"/>
    <property type="evidence" value="ECO:0007669"/>
    <property type="project" value="UniProtKB-KW"/>
</dbReference>
<dbReference type="InterPro" id="IPR017782">
    <property type="entry name" value="Hydroxyacylglutathione_Hdrlase"/>
</dbReference>
<feature type="binding site" evidence="7">
    <location>
        <position position="53"/>
    </location>
    <ligand>
        <name>Zn(2+)</name>
        <dbReference type="ChEBI" id="CHEBI:29105"/>
        <label>1</label>
    </ligand>
</feature>
<evidence type="ECO:0000313" key="10">
    <source>
        <dbReference type="Proteomes" id="UP000009284"/>
    </source>
</evidence>
<dbReference type="Gene3D" id="3.60.15.10">
    <property type="entry name" value="Ribonuclease Z/Hydroxyacylglutathione hydrolase-like"/>
    <property type="match status" value="1"/>
</dbReference>
<gene>
    <name evidence="7" type="primary">gloB</name>
    <name evidence="9" type="ordered locus">TASI_1359</name>
</gene>
<dbReference type="InterPro" id="IPR035680">
    <property type="entry name" value="Clx_II_MBL"/>
</dbReference>
<dbReference type="InterPro" id="IPR001279">
    <property type="entry name" value="Metallo-B-lactamas"/>
</dbReference>
<name>G4QA27_TAYAM</name>
<comment type="catalytic activity">
    <reaction evidence="1 7">
        <text>an S-(2-hydroxyacyl)glutathione + H2O = a 2-hydroxy carboxylate + glutathione + H(+)</text>
        <dbReference type="Rhea" id="RHEA:21864"/>
        <dbReference type="ChEBI" id="CHEBI:15377"/>
        <dbReference type="ChEBI" id="CHEBI:15378"/>
        <dbReference type="ChEBI" id="CHEBI:57925"/>
        <dbReference type="ChEBI" id="CHEBI:58896"/>
        <dbReference type="ChEBI" id="CHEBI:71261"/>
        <dbReference type="EC" id="3.1.2.6"/>
    </reaction>
</comment>
<feature type="binding site" evidence="7">
    <location>
        <position position="182"/>
    </location>
    <ligand>
        <name>Zn(2+)</name>
        <dbReference type="ChEBI" id="CHEBI:29105"/>
        <label>2</label>
    </ligand>
</feature>
<evidence type="ECO:0000256" key="5">
    <source>
        <dbReference type="ARBA" id="ARBA00022801"/>
    </source>
</evidence>
<dbReference type="KEGG" id="tas:TASI_1359"/>
<sequence length="270" mass="30612">MPKITFVRAFQDNYIWMILHEGHICVVDPGDSKPVIDYIEQNGLILDAILVTHHHNDHVGGIKELVEHFSHTQNSSVKVFGPENPKLDFVNIKVKNGDSIKLLDSLYISVFESPGHTLDHLLYYSESKILTDNFDISPFVFTGDTLFLLGCGKIFEGDSKNMFQSLEIFKQMSKNTLVFCAHEYTLSNAAWASEVDPKNSELQNLIAKYESMISHGLPTVPDKLDSQFKYNPFLRLSDPVIISSAQSYSGEVLDSPEKVLKVLRQWKNNF</sequence>
<dbReference type="Pfam" id="PF00753">
    <property type="entry name" value="Lactamase_B"/>
    <property type="match status" value="1"/>
</dbReference>
<accession>G4QA27</accession>
<dbReference type="PIRSF" id="PIRSF005457">
    <property type="entry name" value="Glx"/>
    <property type="match status" value="1"/>
</dbReference>
<evidence type="ECO:0000256" key="7">
    <source>
        <dbReference type="HAMAP-Rule" id="MF_01374"/>
    </source>
</evidence>
<dbReference type="OrthoDB" id="9802248at2"/>
<dbReference type="GO" id="GO:0019243">
    <property type="term" value="P:methylglyoxal catabolic process to D-lactate via S-lactoyl-glutathione"/>
    <property type="evidence" value="ECO:0007669"/>
    <property type="project" value="UniProtKB-UniRule"/>
</dbReference>
<dbReference type="RefSeq" id="WP_014111994.1">
    <property type="nucleotide sequence ID" value="NC_016043.1"/>
</dbReference>
<feature type="binding site" evidence="7">
    <location>
        <position position="58"/>
    </location>
    <ligand>
        <name>Zn(2+)</name>
        <dbReference type="ChEBI" id="CHEBI:29105"/>
        <label>2</label>
    </ligand>
</feature>
<feature type="domain" description="Metallo-beta-lactamase" evidence="8">
    <location>
        <begin position="12"/>
        <end position="182"/>
    </location>
</feature>
<keyword evidence="6 7" id="KW-0862">Zinc</keyword>
<protein>
    <recommendedName>
        <fullName evidence="7">Hydroxyacylglutathione hydrolase</fullName>
        <ecNumber evidence="7">3.1.2.6</ecNumber>
    </recommendedName>
    <alternativeName>
        <fullName evidence="7">Glyoxalase II</fullName>
        <shortName evidence="7">Glx II</shortName>
    </alternativeName>
</protein>
<feature type="binding site" evidence="7">
    <location>
        <position position="144"/>
    </location>
    <ligand>
        <name>Zn(2+)</name>
        <dbReference type="ChEBI" id="CHEBI:29105"/>
        <label>1</label>
    </ligand>
</feature>
<dbReference type="UniPathway" id="UPA00619">
    <property type="reaction ID" value="UER00676"/>
</dbReference>
<feature type="binding site" evidence="7">
    <location>
        <position position="57"/>
    </location>
    <ligand>
        <name>Zn(2+)</name>
        <dbReference type="ChEBI" id="CHEBI:29105"/>
        <label>2</label>
    </ligand>
</feature>
<dbReference type="InterPro" id="IPR032282">
    <property type="entry name" value="HAGH_C"/>
</dbReference>
<dbReference type="EC" id="3.1.2.6" evidence="7"/>
<dbReference type="InterPro" id="IPR036866">
    <property type="entry name" value="RibonucZ/Hydroxyglut_hydro"/>
</dbReference>
<comment type="similarity">
    <text evidence="3 7">Belongs to the metallo-beta-lactamase superfamily. Glyoxalase II family.</text>
</comment>
<dbReference type="AlphaFoldDB" id="G4QA27"/>
<feature type="binding site" evidence="7">
    <location>
        <position position="144"/>
    </location>
    <ligand>
        <name>Zn(2+)</name>
        <dbReference type="ChEBI" id="CHEBI:29105"/>
        <label>2</label>
    </ligand>
</feature>
<comment type="function">
    <text evidence="7">Thiolesterase that catalyzes the hydrolysis of S-D-lactoyl-glutathione to form glutathione and D-lactic acid.</text>
</comment>
<dbReference type="NCBIfam" id="TIGR03413">
    <property type="entry name" value="GSH_gloB"/>
    <property type="match status" value="1"/>
</dbReference>
<dbReference type="EMBL" id="CP003059">
    <property type="protein sequence ID" value="AEP37100.1"/>
    <property type="molecule type" value="Genomic_DNA"/>
</dbReference>
<evidence type="ECO:0000256" key="1">
    <source>
        <dbReference type="ARBA" id="ARBA00001623"/>
    </source>
</evidence>
<dbReference type="InterPro" id="IPR050110">
    <property type="entry name" value="Glyoxalase_II_hydrolase"/>
</dbReference>
<dbReference type="Pfam" id="PF16123">
    <property type="entry name" value="HAGH_C"/>
    <property type="match status" value="1"/>
</dbReference>
<evidence type="ECO:0000256" key="4">
    <source>
        <dbReference type="ARBA" id="ARBA00022723"/>
    </source>
</evidence>
<dbReference type="Proteomes" id="UP000009284">
    <property type="component" value="Chromosome"/>
</dbReference>
<keyword evidence="4 7" id="KW-0479">Metal-binding</keyword>
<dbReference type="GO" id="GO:0004416">
    <property type="term" value="F:hydroxyacylglutathione hydrolase activity"/>
    <property type="evidence" value="ECO:0007669"/>
    <property type="project" value="UniProtKB-UniRule"/>
</dbReference>
<feature type="binding site" evidence="7">
    <location>
        <position position="116"/>
    </location>
    <ligand>
        <name>Zn(2+)</name>
        <dbReference type="ChEBI" id="CHEBI:29105"/>
        <label>1</label>
    </ligand>
</feature>
<dbReference type="PANTHER" id="PTHR43705:SF1">
    <property type="entry name" value="HYDROXYACYLGLUTATHIONE HYDROLASE GLOB"/>
    <property type="match status" value="1"/>
</dbReference>
<feature type="binding site" evidence="7">
    <location>
        <position position="55"/>
    </location>
    <ligand>
        <name>Zn(2+)</name>
        <dbReference type="ChEBI" id="CHEBI:29105"/>
        <label>1</label>
    </ligand>
</feature>
<dbReference type="CDD" id="cd07723">
    <property type="entry name" value="hydroxyacylglutathione_hydrolase_MBL-fold"/>
    <property type="match status" value="1"/>
</dbReference>
<comment type="cofactor">
    <cofactor evidence="7">
        <name>Zn(2+)</name>
        <dbReference type="ChEBI" id="CHEBI:29105"/>
    </cofactor>
    <text evidence="7">Binds 2 Zn(2+) ions per subunit.</text>
</comment>
<evidence type="ECO:0000256" key="3">
    <source>
        <dbReference type="ARBA" id="ARBA00006759"/>
    </source>
</evidence>
<reference key="1">
    <citation type="submission" date="2011-09" db="EMBL/GenBank/DDBJ databases">
        <title>Genomic characterization of the Taylorella genus.</title>
        <authorList>
            <person name="Hebert L."/>
            <person name="Moumen B."/>
            <person name="Pons N."/>
            <person name="Duquesne F."/>
            <person name="Breuil M.-F."/>
            <person name="Goux D."/>
            <person name="Batto J.-M."/>
            <person name="Renault P."/>
            <person name="Laugier C."/>
            <person name="Petry S."/>
        </authorList>
    </citation>
    <scope>NUCLEOTIDE SEQUENCE</scope>
    <source>
        <strain>MCE3</strain>
    </source>
</reference>
<evidence type="ECO:0000313" key="9">
    <source>
        <dbReference type="EMBL" id="AEP37100.1"/>
    </source>
</evidence>
<dbReference type="HOGENOM" id="CLU_030571_4_1_4"/>
<comment type="pathway">
    <text evidence="2 7">Secondary metabolite metabolism; methylglyoxal degradation; (R)-lactate from methylglyoxal: step 2/2.</text>
</comment>
<reference evidence="9 10" key="2">
    <citation type="journal article" date="2012" name="PLoS ONE">
        <title>Genomic characterization of the taylorella genus.</title>
        <authorList>
            <person name="Hebert L."/>
            <person name="Moumen B."/>
            <person name="Pons N."/>
            <person name="Duquesne F."/>
            <person name="Breuil M.F."/>
            <person name="Goux D."/>
            <person name="Batto J.M."/>
            <person name="Laugier C."/>
            <person name="Renault P."/>
            <person name="Petry S."/>
        </authorList>
    </citation>
    <scope>NUCLEOTIDE SEQUENCE [LARGE SCALE GENOMIC DNA]</scope>
    <source>
        <strain evidence="9 10">MCE3</strain>
    </source>
</reference>
<dbReference type="STRING" id="1008459.TASI_1359"/>
<dbReference type="SUPFAM" id="SSF56281">
    <property type="entry name" value="Metallo-hydrolase/oxidoreductase"/>
    <property type="match status" value="1"/>
</dbReference>
<evidence type="ECO:0000259" key="8">
    <source>
        <dbReference type="SMART" id="SM00849"/>
    </source>
</evidence>
<evidence type="ECO:0000256" key="2">
    <source>
        <dbReference type="ARBA" id="ARBA00004963"/>
    </source>
</evidence>
<keyword evidence="10" id="KW-1185">Reference proteome</keyword>
<dbReference type="HAMAP" id="MF_01374">
    <property type="entry name" value="Glyoxalase_2"/>
    <property type="match status" value="1"/>
</dbReference>
<dbReference type="eggNOG" id="COG0491">
    <property type="taxonomic scope" value="Bacteria"/>
</dbReference>
<dbReference type="PANTHER" id="PTHR43705">
    <property type="entry name" value="HYDROXYACYLGLUTATHIONE HYDROLASE"/>
    <property type="match status" value="1"/>
</dbReference>
<dbReference type="SMART" id="SM00849">
    <property type="entry name" value="Lactamase_B"/>
    <property type="match status" value="1"/>
</dbReference>
<evidence type="ECO:0000256" key="6">
    <source>
        <dbReference type="ARBA" id="ARBA00022833"/>
    </source>
</evidence>